<accession>A0A0J9EW13</accession>
<organism evidence="1">
    <name type="scientific">Ajellomyces dermatitidis (strain ATCC 18188 / CBS 674.68)</name>
    <name type="common">Blastomyces dermatitidis</name>
    <dbReference type="NCBI Taxonomy" id="653446"/>
    <lineage>
        <taxon>Eukaryota</taxon>
        <taxon>Fungi</taxon>
        <taxon>Dikarya</taxon>
        <taxon>Ascomycota</taxon>
        <taxon>Pezizomycotina</taxon>
        <taxon>Eurotiomycetes</taxon>
        <taxon>Eurotiomycetidae</taxon>
        <taxon>Onygenales</taxon>
        <taxon>Ajellomycetaceae</taxon>
        <taxon>Blastomyces</taxon>
    </lineage>
</organism>
<proteinExistence type="predicted"/>
<gene>
    <name evidence="1" type="ORF">BDDG_13521</name>
</gene>
<name>A0A0J9EW13_AJEDA</name>
<evidence type="ECO:0000313" key="1">
    <source>
        <dbReference type="EMBL" id="KMW69370.1"/>
    </source>
</evidence>
<dbReference type="Proteomes" id="UP000007802">
    <property type="component" value="Unassembled WGS sequence"/>
</dbReference>
<dbReference type="EMBL" id="GG749871">
    <property type="protein sequence ID" value="KMW69370.1"/>
    <property type="molecule type" value="Genomic_DNA"/>
</dbReference>
<protein>
    <submittedName>
        <fullName evidence="1">Uncharacterized protein</fullName>
    </submittedName>
</protein>
<sequence length="66" mass="6899">MARPSSDAWWQRLVSAFSDGPAGGDACKVRDVVSVLECRFDAGGLPVYEASDGCGVVLGDKDVPLV</sequence>
<dbReference type="AlphaFoldDB" id="A0A0J9EW13"/>
<reference evidence="1" key="1">
    <citation type="submission" date="2010-03" db="EMBL/GenBank/DDBJ databases">
        <title>Annotation of Blastomyces dermatitidis strain ATCC 18188.</title>
        <authorList>
            <consortium name="The Broad Institute Genome Sequencing Platform"/>
            <consortium name="Broad Institute Genome Sequencing Center for Infectious Disease."/>
            <person name="Cuomo C."/>
            <person name="Klein B."/>
            <person name="Sullivan T."/>
            <person name="Heitman J."/>
            <person name="Young S."/>
            <person name="Zeng Q."/>
            <person name="Gargeya S."/>
            <person name="Alvarado L."/>
            <person name="Berlin A.M."/>
            <person name="Chapman S.B."/>
            <person name="Chen Z."/>
            <person name="Freedman E."/>
            <person name="Gellesch M."/>
            <person name="Goldberg J."/>
            <person name="Griggs A."/>
            <person name="Gujja S."/>
            <person name="Heilman E."/>
            <person name="Heiman D."/>
            <person name="Howarth C."/>
            <person name="Mehta T."/>
            <person name="Neiman D."/>
            <person name="Pearson M."/>
            <person name="Roberts A."/>
            <person name="Saif S."/>
            <person name="Shea T."/>
            <person name="Shenoy N."/>
            <person name="Sisk P."/>
            <person name="Stolte C."/>
            <person name="Sykes S."/>
            <person name="White J."/>
            <person name="Yandava C."/>
            <person name="Haas B."/>
            <person name="Nusbaum C."/>
            <person name="Birren B."/>
        </authorList>
    </citation>
    <scope>NUCLEOTIDE SEQUENCE</scope>
    <source>
        <strain evidence="1">ATCC 18188</strain>
    </source>
</reference>